<dbReference type="GO" id="GO:0004674">
    <property type="term" value="F:protein serine/threonine kinase activity"/>
    <property type="evidence" value="ECO:0007669"/>
    <property type="project" value="UniProtKB-KW"/>
</dbReference>
<feature type="domain" description="Protein kinase" evidence="9">
    <location>
        <begin position="92"/>
        <end position="329"/>
    </location>
</feature>
<evidence type="ECO:0000256" key="6">
    <source>
        <dbReference type="PROSITE-ProRule" id="PRU10141"/>
    </source>
</evidence>
<dbReference type="EMBL" id="KK100839">
    <property type="protein sequence ID" value="KIZ03501.1"/>
    <property type="molecule type" value="Genomic_DNA"/>
</dbReference>
<dbReference type="PROSITE" id="PS00108">
    <property type="entry name" value="PROTEIN_KINASE_ST"/>
    <property type="match status" value="1"/>
</dbReference>
<dbReference type="KEGG" id="mng:MNEG_4463"/>
<dbReference type="Proteomes" id="UP000054498">
    <property type="component" value="Unassembled WGS sequence"/>
</dbReference>
<evidence type="ECO:0000256" key="3">
    <source>
        <dbReference type="ARBA" id="ARBA00022741"/>
    </source>
</evidence>
<evidence type="ECO:0000256" key="1">
    <source>
        <dbReference type="ARBA" id="ARBA00022527"/>
    </source>
</evidence>
<keyword evidence="11" id="KW-1185">Reference proteome</keyword>
<dbReference type="InterPro" id="IPR000719">
    <property type="entry name" value="Prot_kinase_dom"/>
</dbReference>
<proteinExistence type="inferred from homology"/>
<dbReference type="GO" id="GO:0005524">
    <property type="term" value="F:ATP binding"/>
    <property type="evidence" value="ECO:0007669"/>
    <property type="project" value="UniProtKB-UniRule"/>
</dbReference>
<keyword evidence="3 6" id="KW-0547">Nucleotide-binding</keyword>
<evidence type="ECO:0000256" key="5">
    <source>
        <dbReference type="ARBA" id="ARBA00022840"/>
    </source>
</evidence>
<dbReference type="Gene3D" id="3.30.200.20">
    <property type="entry name" value="Phosphorylase Kinase, domain 1"/>
    <property type="match status" value="1"/>
</dbReference>
<dbReference type="SMART" id="SM00220">
    <property type="entry name" value="S_TKc"/>
    <property type="match status" value="1"/>
</dbReference>
<feature type="compositionally biased region" description="Low complexity" evidence="8">
    <location>
        <begin position="1"/>
        <end position="37"/>
    </location>
</feature>
<dbReference type="GeneID" id="25737340"/>
<dbReference type="InterPro" id="IPR011009">
    <property type="entry name" value="Kinase-like_dom_sf"/>
</dbReference>
<dbReference type="InterPro" id="IPR008271">
    <property type="entry name" value="Ser/Thr_kinase_AS"/>
</dbReference>
<dbReference type="PANTHER" id="PTHR44329">
    <property type="entry name" value="SERINE/THREONINE-PROTEIN KINASE TNNI3K-RELATED"/>
    <property type="match status" value="1"/>
</dbReference>
<dbReference type="AlphaFoldDB" id="A0A0D2NE16"/>
<sequence>MSVGSRCGAPPGSSSSGGSSAPSGGGSRAAAAAADRGCSGGTDSDHSRAPPASGTSGSGAGVGAREEEAREQLRACARDLRGRVEVIRPWELRVVRLLGAGAFGEVYLARWRSTEVAVKCLSPGLLVADGSAGGAPSAAAAADLLREAAILAGLRHPNIVAVYGAVMPDGALGGDEGEGAADSGPHASAALFERGGPPAGGPPVRPPALVCEYLPHGSLRSALNARAEWLAAPQAKVKLLLDTARGLDYLHSKRIVHFDLKAANILVGIRDRAPHGKLCDFGLAKQRRQTYVTGVNSLRGTLPWMAPEILKSPDAVDERSDVYSFGVVM</sequence>
<evidence type="ECO:0000256" key="2">
    <source>
        <dbReference type="ARBA" id="ARBA00022679"/>
    </source>
</evidence>
<keyword evidence="1 7" id="KW-0723">Serine/threonine-protein kinase</keyword>
<gene>
    <name evidence="10" type="ORF">MNEG_4463</name>
</gene>
<comment type="similarity">
    <text evidence="7">Belongs to the protein kinase superfamily.</text>
</comment>
<dbReference type="InterPro" id="IPR001245">
    <property type="entry name" value="Ser-Thr/Tyr_kinase_cat_dom"/>
</dbReference>
<evidence type="ECO:0000313" key="11">
    <source>
        <dbReference type="Proteomes" id="UP000054498"/>
    </source>
</evidence>
<accession>A0A0D2NE16</accession>
<feature type="region of interest" description="Disordered" evidence="8">
    <location>
        <begin position="1"/>
        <end position="67"/>
    </location>
</feature>
<protein>
    <recommendedName>
        <fullName evidence="9">Protein kinase domain-containing protein</fullName>
    </recommendedName>
</protein>
<evidence type="ECO:0000256" key="4">
    <source>
        <dbReference type="ARBA" id="ARBA00022777"/>
    </source>
</evidence>
<dbReference type="SUPFAM" id="SSF56112">
    <property type="entry name" value="Protein kinase-like (PK-like)"/>
    <property type="match status" value="1"/>
</dbReference>
<evidence type="ECO:0000313" key="10">
    <source>
        <dbReference type="EMBL" id="KIZ03501.1"/>
    </source>
</evidence>
<organism evidence="10 11">
    <name type="scientific">Monoraphidium neglectum</name>
    <dbReference type="NCBI Taxonomy" id="145388"/>
    <lineage>
        <taxon>Eukaryota</taxon>
        <taxon>Viridiplantae</taxon>
        <taxon>Chlorophyta</taxon>
        <taxon>core chlorophytes</taxon>
        <taxon>Chlorophyceae</taxon>
        <taxon>CS clade</taxon>
        <taxon>Sphaeropleales</taxon>
        <taxon>Selenastraceae</taxon>
        <taxon>Monoraphidium</taxon>
    </lineage>
</organism>
<dbReference type="PROSITE" id="PS50011">
    <property type="entry name" value="PROTEIN_KINASE_DOM"/>
    <property type="match status" value="1"/>
</dbReference>
<keyword evidence="4" id="KW-0418">Kinase</keyword>
<feature type="binding site" evidence="6">
    <location>
        <position position="119"/>
    </location>
    <ligand>
        <name>ATP</name>
        <dbReference type="ChEBI" id="CHEBI:30616"/>
    </ligand>
</feature>
<evidence type="ECO:0000259" key="9">
    <source>
        <dbReference type="PROSITE" id="PS50011"/>
    </source>
</evidence>
<evidence type="ECO:0000256" key="8">
    <source>
        <dbReference type="SAM" id="MobiDB-lite"/>
    </source>
</evidence>
<dbReference type="OrthoDB" id="4062651at2759"/>
<feature type="region of interest" description="Disordered" evidence="8">
    <location>
        <begin position="174"/>
        <end position="200"/>
    </location>
</feature>
<keyword evidence="5 6" id="KW-0067">ATP-binding</keyword>
<name>A0A0D2NE16_9CHLO</name>
<evidence type="ECO:0000256" key="7">
    <source>
        <dbReference type="RuleBase" id="RU000304"/>
    </source>
</evidence>
<dbReference type="STRING" id="145388.A0A0D2NE16"/>
<dbReference type="PRINTS" id="PR00109">
    <property type="entry name" value="TYRKINASE"/>
</dbReference>
<dbReference type="Pfam" id="PF00069">
    <property type="entry name" value="Pkinase"/>
    <property type="match status" value="1"/>
</dbReference>
<dbReference type="RefSeq" id="XP_013902520.1">
    <property type="nucleotide sequence ID" value="XM_014047066.1"/>
</dbReference>
<dbReference type="InterPro" id="IPR017441">
    <property type="entry name" value="Protein_kinase_ATP_BS"/>
</dbReference>
<dbReference type="PROSITE" id="PS00107">
    <property type="entry name" value="PROTEIN_KINASE_ATP"/>
    <property type="match status" value="1"/>
</dbReference>
<reference evidence="10 11" key="1">
    <citation type="journal article" date="2013" name="BMC Genomics">
        <title>Reconstruction of the lipid metabolism for the microalga Monoraphidium neglectum from its genome sequence reveals characteristics suitable for biofuel production.</title>
        <authorList>
            <person name="Bogen C."/>
            <person name="Al-Dilaimi A."/>
            <person name="Albersmeier A."/>
            <person name="Wichmann J."/>
            <person name="Grundmann M."/>
            <person name="Rupp O."/>
            <person name="Lauersen K.J."/>
            <person name="Blifernez-Klassen O."/>
            <person name="Kalinowski J."/>
            <person name="Goesmann A."/>
            <person name="Mussgnug J.H."/>
            <person name="Kruse O."/>
        </authorList>
    </citation>
    <scope>NUCLEOTIDE SEQUENCE [LARGE SCALE GENOMIC DNA]</scope>
    <source>
        <strain evidence="10 11">SAG 48.87</strain>
    </source>
</reference>
<keyword evidence="2" id="KW-0808">Transferase</keyword>
<dbReference type="InterPro" id="IPR051681">
    <property type="entry name" value="Ser/Thr_Kinases-Pseudokinases"/>
</dbReference>
<dbReference type="Gene3D" id="1.10.510.10">
    <property type="entry name" value="Transferase(Phosphotransferase) domain 1"/>
    <property type="match status" value="1"/>
</dbReference>